<dbReference type="GO" id="GO:0008761">
    <property type="term" value="F:UDP-N-acetylglucosamine 2-epimerase activity"/>
    <property type="evidence" value="ECO:0007669"/>
    <property type="project" value="UniProtKB-EC"/>
</dbReference>
<name>A0ABS4WE86_9MICC</name>
<dbReference type="Pfam" id="PF02350">
    <property type="entry name" value="Epimerase_2"/>
    <property type="match status" value="1"/>
</dbReference>
<organism evidence="6 7">
    <name type="scientific">Paeniglutamicibacter psychrophenolicus</name>
    <dbReference type="NCBI Taxonomy" id="257454"/>
    <lineage>
        <taxon>Bacteria</taxon>
        <taxon>Bacillati</taxon>
        <taxon>Actinomycetota</taxon>
        <taxon>Actinomycetes</taxon>
        <taxon>Micrococcales</taxon>
        <taxon>Micrococcaceae</taxon>
        <taxon>Paeniglutamicibacter</taxon>
    </lineage>
</organism>
<protein>
    <recommendedName>
        <fullName evidence="3">UDP-N-acetylglucosamine 2-epimerase (non-hydrolyzing)</fullName>
        <ecNumber evidence="3">5.1.3.14</ecNumber>
    </recommendedName>
</protein>
<evidence type="ECO:0000256" key="3">
    <source>
        <dbReference type="ARBA" id="ARBA00038858"/>
    </source>
</evidence>
<dbReference type="Gene3D" id="3.40.50.2000">
    <property type="entry name" value="Glycogen Phosphorylase B"/>
    <property type="match status" value="2"/>
</dbReference>
<evidence type="ECO:0000313" key="6">
    <source>
        <dbReference type="EMBL" id="MBP2374448.1"/>
    </source>
</evidence>
<evidence type="ECO:0000313" key="7">
    <source>
        <dbReference type="Proteomes" id="UP000766570"/>
    </source>
</evidence>
<dbReference type="InterPro" id="IPR029767">
    <property type="entry name" value="WecB-like"/>
</dbReference>
<reference evidence="6 7" key="1">
    <citation type="submission" date="2021-03" db="EMBL/GenBank/DDBJ databases">
        <title>Sequencing the genomes of 1000 actinobacteria strains.</title>
        <authorList>
            <person name="Klenk H.-P."/>
        </authorList>
    </citation>
    <scope>NUCLEOTIDE SEQUENCE [LARGE SCALE GENOMIC DNA]</scope>
    <source>
        <strain evidence="6 7">DSM 15454</strain>
    </source>
</reference>
<dbReference type="PANTHER" id="PTHR43174:SF2">
    <property type="entry name" value="UDP-N-ACETYLGLUCOSAMINE 2-EPIMERASE"/>
    <property type="match status" value="1"/>
</dbReference>
<comment type="similarity">
    <text evidence="2 4">Belongs to the UDP-N-acetylglucosamine 2-epimerase family.</text>
</comment>
<dbReference type="Proteomes" id="UP000766570">
    <property type="component" value="Unassembled WGS sequence"/>
</dbReference>
<dbReference type="EC" id="5.1.3.14" evidence="3"/>
<evidence type="ECO:0000256" key="1">
    <source>
        <dbReference type="ARBA" id="ARBA00023235"/>
    </source>
</evidence>
<keyword evidence="7" id="KW-1185">Reference proteome</keyword>
<dbReference type="SUPFAM" id="SSF53756">
    <property type="entry name" value="UDP-Glycosyltransferase/glycogen phosphorylase"/>
    <property type="match status" value="1"/>
</dbReference>
<accession>A0ABS4WE86</accession>
<feature type="domain" description="UDP-N-acetylglucosamine 2-epimerase" evidence="5">
    <location>
        <begin position="27"/>
        <end position="368"/>
    </location>
</feature>
<dbReference type="CDD" id="cd03786">
    <property type="entry name" value="GTB_UDP-GlcNAc_2-Epimerase"/>
    <property type="match status" value="1"/>
</dbReference>
<proteinExistence type="inferred from homology"/>
<evidence type="ECO:0000256" key="4">
    <source>
        <dbReference type="RuleBase" id="RU003513"/>
    </source>
</evidence>
<dbReference type="NCBIfam" id="TIGR00236">
    <property type="entry name" value="wecB"/>
    <property type="match status" value="1"/>
</dbReference>
<evidence type="ECO:0000256" key="2">
    <source>
        <dbReference type="ARBA" id="ARBA00038209"/>
    </source>
</evidence>
<gene>
    <name evidence="6" type="ORF">JOF46_002360</name>
</gene>
<keyword evidence="1 4" id="KW-0413">Isomerase</keyword>
<sequence>MNRKKKLLAIFGTRPEAIKVAPIVEAARRSEFLECSVAVTGQHREMLDQVNELFGITPDYDLDVFAPGQTLNRLVSRIIDGLDNVFNDCEPDAVIVQGDTTSAVAGAIASFYRGIPVIHAEAGLRSYNLMSPFPEEANRKLASQLAVLHLAPTMFNKHNLIREAIDESTIVVTGNTVIDALFKTLENKIAFSDERLNLLELSGRRIVTITTHRRENHGEKMSGIARAIAQLALMEPDVEFVLPLHLNPAVRDRIIPEIVGFANVTVTDPLNYAEFTKLLNISTAVLTDSGGVQEEAPSLGKPVLVMRSNTERPEGIVAGTVKLVGTRPEDIVREMRAVLNDSDLYTAMASAINPYGDGRAAERSLTAIEKLLGLSHGGEEFDSWKPNADDLRRATNLIEL</sequence>
<comment type="caution">
    <text evidence="6">The sequence shown here is derived from an EMBL/GenBank/DDBJ whole genome shotgun (WGS) entry which is preliminary data.</text>
</comment>
<dbReference type="InterPro" id="IPR003331">
    <property type="entry name" value="UDP_GlcNAc_Epimerase_2_dom"/>
</dbReference>
<dbReference type="PANTHER" id="PTHR43174">
    <property type="entry name" value="UDP-N-ACETYLGLUCOSAMINE 2-EPIMERASE"/>
    <property type="match status" value="1"/>
</dbReference>
<evidence type="ECO:0000259" key="5">
    <source>
        <dbReference type="Pfam" id="PF02350"/>
    </source>
</evidence>
<dbReference type="EMBL" id="JAGIOE010000001">
    <property type="protein sequence ID" value="MBP2374448.1"/>
    <property type="molecule type" value="Genomic_DNA"/>
</dbReference>